<accession>A0AA97LXK0</accession>
<dbReference type="AlphaFoldDB" id="A0AA97LXK0"/>
<keyword evidence="1" id="KW-0812">Transmembrane</keyword>
<evidence type="ECO:0000313" key="3">
    <source>
        <dbReference type="Proteomes" id="UP000265719"/>
    </source>
</evidence>
<proteinExistence type="predicted"/>
<keyword evidence="3" id="KW-1185">Reference proteome</keyword>
<keyword evidence="1" id="KW-0472">Membrane</keyword>
<evidence type="ECO:0000256" key="1">
    <source>
        <dbReference type="SAM" id="Phobius"/>
    </source>
</evidence>
<dbReference type="RefSeq" id="WP_157129762.1">
    <property type="nucleotide sequence ID" value="NZ_CP063196.1"/>
</dbReference>
<reference evidence="2" key="1">
    <citation type="submission" date="2020-10" db="EMBL/GenBank/DDBJ databases">
        <title>De novo genome project of the cellulose decomposer Thermobifida halotolerans type strain.</title>
        <authorList>
            <person name="Nagy I."/>
            <person name="Horvath B."/>
            <person name="Kukolya J."/>
            <person name="Nagy I."/>
            <person name="Orsini M."/>
        </authorList>
    </citation>
    <scope>NUCLEOTIDE SEQUENCE</scope>
    <source>
        <strain evidence="2">DSM 44931</strain>
    </source>
</reference>
<name>A0AA97LXK0_9ACTN</name>
<protein>
    <submittedName>
        <fullName evidence="2">Uncharacterized protein</fullName>
    </submittedName>
</protein>
<dbReference type="KEGG" id="thao:NI17_002060"/>
<evidence type="ECO:0000313" key="2">
    <source>
        <dbReference type="EMBL" id="UOE20062.1"/>
    </source>
</evidence>
<keyword evidence="1" id="KW-1133">Transmembrane helix</keyword>
<gene>
    <name evidence="2" type="ORF">NI17_002060</name>
</gene>
<dbReference type="EMBL" id="CP063196">
    <property type="protein sequence ID" value="UOE20062.1"/>
    <property type="molecule type" value="Genomic_DNA"/>
</dbReference>
<organism evidence="2 3">
    <name type="scientific">Thermobifida halotolerans</name>
    <dbReference type="NCBI Taxonomy" id="483545"/>
    <lineage>
        <taxon>Bacteria</taxon>
        <taxon>Bacillati</taxon>
        <taxon>Actinomycetota</taxon>
        <taxon>Actinomycetes</taxon>
        <taxon>Streptosporangiales</taxon>
        <taxon>Nocardiopsidaceae</taxon>
        <taxon>Thermobifida</taxon>
    </lineage>
</organism>
<dbReference type="Proteomes" id="UP000265719">
    <property type="component" value="Chromosome"/>
</dbReference>
<sequence>MPSSREPPEYGKPPEYGFKDWFLFLAAITATLTVCVGCTAWVYGPLFTG</sequence>
<feature type="transmembrane region" description="Helical" evidence="1">
    <location>
        <begin position="21"/>
        <end position="43"/>
    </location>
</feature>